<keyword evidence="3" id="KW-0687">Ribonucleoprotein</keyword>
<name>A0A7S0BLJ4_9RHOD</name>
<feature type="compositionally biased region" description="Basic and acidic residues" evidence="4">
    <location>
        <begin position="85"/>
        <end position="98"/>
    </location>
</feature>
<dbReference type="PROSITE" id="PS01181">
    <property type="entry name" value="RIBOSOMAL_S21"/>
    <property type="match status" value="1"/>
</dbReference>
<evidence type="ECO:0008006" key="6">
    <source>
        <dbReference type="Google" id="ProtNLM"/>
    </source>
</evidence>
<organism evidence="5">
    <name type="scientific">Rhodosorus marinus</name>
    <dbReference type="NCBI Taxonomy" id="101924"/>
    <lineage>
        <taxon>Eukaryota</taxon>
        <taxon>Rhodophyta</taxon>
        <taxon>Stylonematophyceae</taxon>
        <taxon>Stylonematales</taxon>
        <taxon>Stylonemataceae</taxon>
        <taxon>Rhodosorus</taxon>
    </lineage>
</organism>
<dbReference type="GO" id="GO:0005840">
    <property type="term" value="C:ribosome"/>
    <property type="evidence" value="ECO:0007669"/>
    <property type="project" value="UniProtKB-KW"/>
</dbReference>
<evidence type="ECO:0000256" key="3">
    <source>
        <dbReference type="ARBA" id="ARBA00023274"/>
    </source>
</evidence>
<accession>A0A7S0BLJ4</accession>
<proteinExistence type="inferred from homology"/>
<dbReference type="InterPro" id="IPR001911">
    <property type="entry name" value="Ribosomal_bS21"/>
</dbReference>
<feature type="region of interest" description="Disordered" evidence="4">
    <location>
        <begin position="85"/>
        <end position="111"/>
    </location>
</feature>
<reference evidence="5" key="1">
    <citation type="submission" date="2021-01" db="EMBL/GenBank/DDBJ databases">
        <authorList>
            <person name="Corre E."/>
            <person name="Pelletier E."/>
            <person name="Niang G."/>
            <person name="Scheremetjew M."/>
            <person name="Finn R."/>
            <person name="Kale V."/>
            <person name="Holt S."/>
            <person name="Cochrane G."/>
            <person name="Meng A."/>
            <person name="Brown T."/>
            <person name="Cohen L."/>
        </authorList>
    </citation>
    <scope>NUCLEOTIDE SEQUENCE</scope>
    <source>
        <strain evidence="5">UTEX LB 2760</strain>
    </source>
</reference>
<dbReference type="EMBL" id="HBEK01013257">
    <property type="protein sequence ID" value="CAD8397261.1"/>
    <property type="molecule type" value="Transcribed_RNA"/>
</dbReference>
<gene>
    <name evidence="5" type="ORF">RMAR0315_LOCUS7250</name>
</gene>
<dbReference type="Pfam" id="PF01165">
    <property type="entry name" value="Ribosomal_S21"/>
    <property type="match status" value="1"/>
</dbReference>
<dbReference type="AlphaFoldDB" id="A0A7S0BLJ4"/>
<comment type="similarity">
    <text evidence="1">Belongs to the bacterial ribosomal protein bS21 family.</text>
</comment>
<dbReference type="NCBIfam" id="TIGR00030">
    <property type="entry name" value="S21p"/>
    <property type="match status" value="1"/>
</dbReference>
<dbReference type="InterPro" id="IPR038380">
    <property type="entry name" value="Ribosomal_bS21_sf"/>
</dbReference>
<dbReference type="GO" id="GO:1990904">
    <property type="term" value="C:ribonucleoprotein complex"/>
    <property type="evidence" value="ECO:0007669"/>
    <property type="project" value="UniProtKB-KW"/>
</dbReference>
<sequence>MAFVGGFGVGSTKRSEFNGGNVCARSGFHGAQIVAGDPAPRARVNMEVAVNLEDGENIEQALRRFKREVLKSGHLMEIRRRKNFETSTEKRIRKEALSRKRQRIARNARER</sequence>
<dbReference type="HAMAP" id="MF_00358">
    <property type="entry name" value="Ribosomal_bS21"/>
    <property type="match status" value="1"/>
</dbReference>
<keyword evidence="2" id="KW-0689">Ribosomal protein</keyword>
<dbReference type="PRINTS" id="PR00976">
    <property type="entry name" value="RIBOSOMALS21"/>
</dbReference>
<dbReference type="Gene3D" id="1.20.5.1150">
    <property type="entry name" value="Ribosomal protein S8"/>
    <property type="match status" value="1"/>
</dbReference>
<dbReference type="GO" id="GO:0006412">
    <property type="term" value="P:translation"/>
    <property type="evidence" value="ECO:0007669"/>
    <property type="project" value="InterPro"/>
</dbReference>
<evidence type="ECO:0000256" key="4">
    <source>
        <dbReference type="SAM" id="MobiDB-lite"/>
    </source>
</evidence>
<feature type="compositionally biased region" description="Basic residues" evidence="4">
    <location>
        <begin position="99"/>
        <end position="111"/>
    </location>
</feature>
<dbReference type="GO" id="GO:0003735">
    <property type="term" value="F:structural constituent of ribosome"/>
    <property type="evidence" value="ECO:0007669"/>
    <property type="project" value="InterPro"/>
</dbReference>
<evidence type="ECO:0000256" key="2">
    <source>
        <dbReference type="ARBA" id="ARBA00022980"/>
    </source>
</evidence>
<evidence type="ECO:0000256" key="1">
    <source>
        <dbReference type="ARBA" id="ARBA00006640"/>
    </source>
</evidence>
<dbReference type="InterPro" id="IPR018278">
    <property type="entry name" value="Ribosomal_bS21_CS"/>
</dbReference>
<evidence type="ECO:0000313" key="5">
    <source>
        <dbReference type="EMBL" id="CAD8397261.1"/>
    </source>
</evidence>
<protein>
    <recommendedName>
        <fullName evidence="6">30S ribosomal protein S21</fullName>
    </recommendedName>
</protein>